<feature type="region of interest" description="Disordered" evidence="1">
    <location>
        <begin position="1550"/>
        <end position="1581"/>
    </location>
</feature>
<proteinExistence type="predicted"/>
<feature type="compositionally biased region" description="Basic and acidic residues" evidence="1">
    <location>
        <begin position="216"/>
        <end position="256"/>
    </location>
</feature>
<feature type="region of interest" description="Disordered" evidence="1">
    <location>
        <begin position="216"/>
        <end position="269"/>
    </location>
</feature>
<feature type="region of interest" description="Disordered" evidence="1">
    <location>
        <begin position="882"/>
        <end position="1087"/>
    </location>
</feature>
<feature type="compositionally biased region" description="Basic and acidic residues" evidence="1">
    <location>
        <begin position="608"/>
        <end position="630"/>
    </location>
</feature>
<reference evidence="2" key="1">
    <citation type="submission" date="2014-11" db="EMBL/GenBank/DDBJ databases">
        <authorList>
            <person name="Otto D Thomas"/>
            <person name="Naeem Raeece"/>
        </authorList>
    </citation>
    <scope>NUCLEOTIDE SEQUENCE</scope>
</reference>
<feature type="compositionally biased region" description="Low complexity" evidence="1">
    <location>
        <begin position="1311"/>
        <end position="1325"/>
    </location>
</feature>
<sequence>MSEEQPSSSSSSSSSSAFIDLPHASAAAGVYTHADLAAAAGTYTTDQAAASYMLYCTNPSGFVPDDAAAAASQRPPRPYPIITVESTGLTSESLPQALPSSHVMIPPPGLALPPGLAPPPGLHPPPGYPQAAAQVQQPDPTQTVGAEYIQPPVQQPSRMTVRTQPLPMFAFDKTVDGEMEHLRRLHDIQRYDEGEPLEHILSDLVPQCVWDEDKVQRGEGVETDKDRDPTPDSRYTSSERARRRERRRALSRERSLEAQNWKLSGAPNELTGNLHRALLERRQQQTEERERYIANDDRSMVQQAKAAWQLIKDSDSRESHTWQNPNANDGRWNPAHDRVPLPNDRPSDEAVKYGRFPKSSAFRAQMEFLAARHVCKDSSISAEKGREGVGEVLGGETKSVSSGGIAEAEQSVEVLVEESKPLLVHLVKEIQSRAKRKLAESHSLLTDLSCRVDSLVPQLGSYIARCKGLIRVLLSDRERYLKEKGKRQKGGKGEVDVDLMGVHGDIRSFLGLVDLESVLCDHQSNEKRELDELERALREFEADLVHSSGVSSSSSSSKPNATRAERDKPLHSPDAVARKGETSSSSSSQQLSPELLEELHTLRAKVVQMEEDREKERRVRERSPTQDGTDHPLGLSSLQPREREEAAQRSPSPPAPDHVDSGSPAVTRNSQEMKGAPSYSNTRSPSGSPSGCLITFPGYRSRTQKEKEKEPVSEKKQQPTGSPEGERRGASGCSEIPSGLRPSIVPPLSAPQQQQHQSPSAAPVLKKQMHTHAPGSKDATGRAPVPSQTFKNFNPAPRGGVAETQQIVQKEREARMRQREREREGRRGAVPRASAVVQIPLHPSAAVAACNTAAAQHAPAPPAVTVALSARRGTLGGPVGGGGGVRAPPGSSAAHTGVQGGGQNAVRRMQTGPPGHVGPPRKNAYALRTGNAGAFRGPSRASVPGVEESAERTSDPGSEGAGSRGDRTQPKGPGGLRTAVRNAAAGPRGGAAGRGQGPALGVPPNSSRGTGKGPGTPIGKGVVPSALNGVQRNRSLPAASAAAPLRQGAQRGGAATGARGTRAAARGRAPSRPVPQQQHALKGGAGGASAFAALRSSAVGQSSQEIPVGGHVVPSVGPPKAGSSVIPPSALGGEEGRHRIGQAGVVRPPVGSLSLLADGSPGPSTRKVPGSSNEAGPRAGYGDEDGEREGQSPRGHNYPLHLQRGRTREQAMQMQMRGERSAKNQQSDSEVSPPPPQMIHQLISPKSKSRPEKETAAGGSAASLTGVAAARGGGGVFNRPATVPVLCLPTSDSSNAQSASLNGQIPAVLHSSSSRLHPQQQPPQLHHQHQAIPPGGSRQQPAAGAPRTFHSGSFTDSPIPAAGAPHSSFALYPLSLSTAGRGPNPAAGARPGEAPAGLMIQPPVGGSLTQHSQLSGFASARTMSHQGPPLSAVAPDGSAKVRQSVEGPMGDSLSLSQERDGSSSQHRLSVGKQPTSGNVAMTSQLPFTSNATTSASQFHMPSVAMGAYVQPSTHHQFNTNPQQQQQTAAVGGSQWRHHVFHAIPAPPPHHLQSAVTGASAGPMGNSPMPHPRYPHPLSHHPLAPTPGAAVTHAGGVLTPQPTIAAAHPQSSAHSRQPAPGGPGGVPLSGGQLAVSLSPTLPSHARVQHPAVTRASRR</sequence>
<feature type="compositionally biased region" description="Low complexity" evidence="1">
    <location>
        <begin position="547"/>
        <end position="557"/>
    </location>
</feature>
<evidence type="ECO:0000313" key="2">
    <source>
        <dbReference type="EMBL" id="CEM14994.1"/>
    </source>
</evidence>
<feature type="compositionally biased region" description="Basic and acidic residues" evidence="1">
    <location>
        <begin position="703"/>
        <end position="717"/>
    </location>
</feature>
<dbReference type="EMBL" id="CDMZ01000470">
    <property type="protein sequence ID" value="CEM14994.1"/>
    <property type="molecule type" value="Genomic_DNA"/>
</dbReference>
<feature type="compositionally biased region" description="Polar residues" evidence="1">
    <location>
        <begin position="664"/>
        <end position="689"/>
    </location>
</feature>
<feature type="compositionally biased region" description="Low complexity" evidence="1">
    <location>
        <begin position="1034"/>
        <end position="1049"/>
    </location>
</feature>
<organism evidence="2">
    <name type="scientific">Chromera velia CCMP2878</name>
    <dbReference type="NCBI Taxonomy" id="1169474"/>
    <lineage>
        <taxon>Eukaryota</taxon>
        <taxon>Sar</taxon>
        <taxon>Alveolata</taxon>
        <taxon>Colpodellida</taxon>
        <taxon>Chromeraceae</taxon>
        <taxon>Chromera</taxon>
    </lineage>
</organism>
<feature type="region of interest" description="Disordered" evidence="1">
    <location>
        <begin position="1604"/>
        <end position="1657"/>
    </location>
</feature>
<accession>A0A0G4FM19</accession>
<feature type="compositionally biased region" description="Low complexity" evidence="1">
    <location>
        <begin position="1381"/>
        <end position="1397"/>
    </location>
</feature>
<feature type="region of interest" description="Disordered" evidence="1">
    <location>
        <begin position="607"/>
        <end position="835"/>
    </location>
</feature>
<protein>
    <submittedName>
        <fullName evidence="2">Uncharacterized protein</fullName>
    </submittedName>
</protein>
<feature type="compositionally biased region" description="Basic and acidic residues" evidence="1">
    <location>
        <begin position="563"/>
        <end position="581"/>
    </location>
</feature>
<feature type="compositionally biased region" description="Low complexity" evidence="1">
    <location>
        <begin position="1107"/>
        <end position="1119"/>
    </location>
</feature>
<feature type="region of interest" description="Disordered" evidence="1">
    <location>
        <begin position="312"/>
        <end position="349"/>
    </location>
</feature>
<feature type="compositionally biased region" description="Low complexity" evidence="1">
    <location>
        <begin position="1056"/>
        <end position="1070"/>
    </location>
</feature>
<name>A0A0G4FM19_9ALVE</name>
<feature type="compositionally biased region" description="Basic and acidic residues" evidence="1">
    <location>
        <begin position="334"/>
        <end position="349"/>
    </location>
</feature>
<feature type="region of interest" description="Disordered" evidence="1">
    <location>
        <begin position="1102"/>
        <end position="1261"/>
    </location>
</feature>
<feature type="compositionally biased region" description="Basic and acidic residues" evidence="1">
    <location>
        <begin position="809"/>
        <end position="827"/>
    </location>
</feature>
<feature type="compositionally biased region" description="Polar residues" evidence="1">
    <location>
        <begin position="1462"/>
        <end position="1479"/>
    </location>
</feature>
<feature type="region of interest" description="Disordered" evidence="1">
    <location>
        <begin position="545"/>
        <end position="593"/>
    </location>
</feature>
<feature type="compositionally biased region" description="Low complexity" evidence="1">
    <location>
        <begin position="582"/>
        <end position="593"/>
    </location>
</feature>
<feature type="region of interest" description="Disordered" evidence="1">
    <location>
        <begin position="1311"/>
        <end position="1361"/>
    </location>
</feature>
<feature type="compositionally biased region" description="Low complexity" evidence="1">
    <location>
        <begin position="750"/>
        <end position="763"/>
    </location>
</feature>
<gene>
    <name evidence="2" type="ORF">Cvel_17685</name>
</gene>
<dbReference type="VEuPathDB" id="CryptoDB:Cvel_17685"/>
<evidence type="ECO:0000256" key="1">
    <source>
        <dbReference type="SAM" id="MobiDB-lite"/>
    </source>
</evidence>
<feature type="compositionally biased region" description="Polar residues" evidence="1">
    <location>
        <begin position="1407"/>
        <end position="1425"/>
    </location>
</feature>
<feature type="region of interest" description="Disordered" evidence="1">
    <location>
        <begin position="1381"/>
        <end position="1479"/>
    </location>
</feature>
<feature type="compositionally biased region" description="Gly residues" evidence="1">
    <location>
        <begin position="987"/>
        <end position="998"/>
    </location>
</feature>